<protein>
    <submittedName>
        <fullName evidence="1">Uncharacterized protein</fullName>
    </submittedName>
</protein>
<comment type="caution">
    <text evidence="1">The sequence shown here is derived from an EMBL/GenBank/DDBJ whole genome shotgun (WGS) entry which is preliminary data.</text>
</comment>
<evidence type="ECO:0000313" key="2">
    <source>
        <dbReference type="Proteomes" id="UP000245678"/>
    </source>
</evidence>
<reference evidence="1 2" key="1">
    <citation type="submission" date="2018-05" db="EMBL/GenBank/DDBJ databases">
        <title>Genomic Encyclopedia of Archaeal and Bacterial Type Strains, Phase II (KMG-II): from individual species to whole genera.</title>
        <authorList>
            <person name="Goeker M."/>
        </authorList>
    </citation>
    <scope>NUCLEOTIDE SEQUENCE [LARGE SCALE GENOMIC DNA]</scope>
    <source>
        <strain evidence="1 2">DSM 19975</strain>
    </source>
</reference>
<dbReference type="RefSeq" id="WP_170122612.1">
    <property type="nucleotide sequence ID" value="NZ_QGHA01000001.1"/>
</dbReference>
<sequence length="58" mass="6392">MKFFTLLAVTGGLYFNSLPVEKIGLSGSKRYSNKCCANVKKAKCPLAAKRAKYVKYNA</sequence>
<proteinExistence type="predicted"/>
<dbReference type="AlphaFoldDB" id="A0A316HFN8"/>
<dbReference type="Proteomes" id="UP000245678">
    <property type="component" value="Unassembled WGS sequence"/>
</dbReference>
<accession>A0A316HFN8</accession>
<gene>
    <name evidence="1" type="ORF">LX99_00503</name>
</gene>
<evidence type="ECO:0000313" key="1">
    <source>
        <dbReference type="EMBL" id="PWK80039.1"/>
    </source>
</evidence>
<keyword evidence="2" id="KW-1185">Reference proteome</keyword>
<name>A0A316HFN8_9SPHI</name>
<organism evidence="1 2">
    <name type="scientific">Mucilaginibacter oryzae</name>
    <dbReference type="NCBI Taxonomy" id="468058"/>
    <lineage>
        <taxon>Bacteria</taxon>
        <taxon>Pseudomonadati</taxon>
        <taxon>Bacteroidota</taxon>
        <taxon>Sphingobacteriia</taxon>
        <taxon>Sphingobacteriales</taxon>
        <taxon>Sphingobacteriaceae</taxon>
        <taxon>Mucilaginibacter</taxon>
    </lineage>
</organism>
<dbReference type="EMBL" id="QGHA01000001">
    <property type="protein sequence ID" value="PWK80039.1"/>
    <property type="molecule type" value="Genomic_DNA"/>
</dbReference>